<dbReference type="Pfam" id="PF01607">
    <property type="entry name" value="CBM_14"/>
    <property type="match status" value="2"/>
</dbReference>
<feature type="domain" description="Chitin-binding type-2" evidence="1">
    <location>
        <begin position="20"/>
        <end position="77"/>
    </location>
</feature>
<reference evidence="2 3" key="2">
    <citation type="submission" date="2018-11" db="EMBL/GenBank/DDBJ databases">
        <authorList>
            <consortium name="Pathogen Informatics"/>
        </authorList>
    </citation>
    <scope>NUCLEOTIDE SEQUENCE [LARGE SCALE GENOMIC DNA]</scope>
</reference>
<dbReference type="SUPFAM" id="SSF57625">
    <property type="entry name" value="Invertebrate chitin-binding proteins"/>
    <property type="match status" value="2"/>
</dbReference>
<sequence length="245" mass="26199">MFSGTLTACCTESCRRPSPGPNCTFLPDGDYPAGYCQMDYYQCLEGERIFRLCPLGYVFEFENRHCAPFVKVGYCTSSKFGDASMGISAKFEIPSCNYLVDGSHEIGQCQQAYLVCFNGQGHLQYCPTNHVFNSVMQQCIQIENLLECIMSTPGTSTTGRLTPATYPAAIKSTLPFPTGTAPVSKSGASATAVYNPFLTTPRAENTAVSTASIMDLILSTSPASAVPSYAVTVIPGVTTGKSSPT</sequence>
<dbReference type="GO" id="GO:0005576">
    <property type="term" value="C:extracellular region"/>
    <property type="evidence" value="ECO:0007669"/>
    <property type="project" value="InterPro"/>
</dbReference>
<name>A0A183J7V4_9BILA</name>
<dbReference type="EMBL" id="UZAM01016666">
    <property type="protein sequence ID" value="VDP44233.1"/>
    <property type="molecule type" value="Genomic_DNA"/>
</dbReference>
<dbReference type="InterPro" id="IPR036508">
    <property type="entry name" value="Chitin-bd_dom_sf"/>
</dbReference>
<gene>
    <name evidence="2" type="ORF">SBAD_LOCUS11952</name>
</gene>
<evidence type="ECO:0000313" key="3">
    <source>
        <dbReference type="Proteomes" id="UP000270296"/>
    </source>
</evidence>
<reference evidence="4" key="1">
    <citation type="submission" date="2016-06" db="UniProtKB">
        <authorList>
            <consortium name="WormBaseParasite"/>
        </authorList>
    </citation>
    <scope>IDENTIFICATION</scope>
</reference>
<protein>
    <submittedName>
        <fullName evidence="4">Chitin-binding type-2 domain-containing protein</fullName>
    </submittedName>
</protein>
<keyword evidence="3" id="KW-1185">Reference proteome</keyword>
<organism evidence="4">
    <name type="scientific">Soboliphyme baturini</name>
    <dbReference type="NCBI Taxonomy" id="241478"/>
    <lineage>
        <taxon>Eukaryota</taxon>
        <taxon>Metazoa</taxon>
        <taxon>Ecdysozoa</taxon>
        <taxon>Nematoda</taxon>
        <taxon>Enoplea</taxon>
        <taxon>Dorylaimia</taxon>
        <taxon>Dioctophymatida</taxon>
        <taxon>Dioctophymatoidea</taxon>
        <taxon>Soboliphymatidae</taxon>
        <taxon>Soboliphyme</taxon>
    </lineage>
</organism>
<dbReference type="InterPro" id="IPR002557">
    <property type="entry name" value="Chitin-bd_dom"/>
</dbReference>
<evidence type="ECO:0000259" key="1">
    <source>
        <dbReference type="PROSITE" id="PS50940"/>
    </source>
</evidence>
<dbReference type="AlphaFoldDB" id="A0A183J7V4"/>
<dbReference type="GO" id="GO:0008061">
    <property type="term" value="F:chitin binding"/>
    <property type="evidence" value="ECO:0007669"/>
    <property type="project" value="InterPro"/>
</dbReference>
<feature type="domain" description="Chitin-binding type-2" evidence="1">
    <location>
        <begin position="93"/>
        <end position="150"/>
    </location>
</feature>
<accession>A0A183J7V4</accession>
<evidence type="ECO:0000313" key="4">
    <source>
        <dbReference type="WBParaSite" id="SBAD_0001235101-mRNA-1"/>
    </source>
</evidence>
<dbReference type="OrthoDB" id="6020543at2759"/>
<proteinExistence type="predicted"/>
<dbReference type="Proteomes" id="UP000270296">
    <property type="component" value="Unassembled WGS sequence"/>
</dbReference>
<dbReference type="Gene3D" id="2.170.140.10">
    <property type="entry name" value="Chitin binding domain"/>
    <property type="match status" value="1"/>
</dbReference>
<dbReference type="WBParaSite" id="SBAD_0001235101-mRNA-1">
    <property type="protein sequence ID" value="SBAD_0001235101-mRNA-1"/>
    <property type="gene ID" value="SBAD_0001235101"/>
</dbReference>
<dbReference type="PROSITE" id="PS50940">
    <property type="entry name" value="CHIT_BIND_II"/>
    <property type="match status" value="2"/>
</dbReference>
<dbReference type="SMART" id="SM00494">
    <property type="entry name" value="ChtBD2"/>
    <property type="match status" value="2"/>
</dbReference>
<evidence type="ECO:0000313" key="2">
    <source>
        <dbReference type="EMBL" id="VDP44233.1"/>
    </source>
</evidence>